<comment type="caution">
    <text evidence="2">The sequence shown here is derived from an EMBL/GenBank/DDBJ whole genome shotgun (WGS) entry which is preliminary data.</text>
</comment>
<reference evidence="2" key="1">
    <citation type="submission" date="2020-08" db="EMBL/GenBank/DDBJ databases">
        <title>Multicomponent nature underlies the extraordinary mechanical properties of spider dragline silk.</title>
        <authorList>
            <person name="Kono N."/>
            <person name="Nakamura H."/>
            <person name="Mori M."/>
            <person name="Yoshida Y."/>
            <person name="Ohtoshi R."/>
            <person name="Malay A.D."/>
            <person name="Moran D.A.P."/>
            <person name="Tomita M."/>
            <person name="Numata K."/>
            <person name="Arakawa K."/>
        </authorList>
    </citation>
    <scope>NUCLEOTIDE SEQUENCE</scope>
</reference>
<keyword evidence="3" id="KW-1185">Reference proteome</keyword>
<proteinExistence type="predicted"/>
<evidence type="ECO:0000313" key="3">
    <source>
        <dbReference type="Proteomes" id="UP000887013"/>
    </source>
</evidence>
<protein>
    <submittedName>
        <fullName evidence="2">Uncharacterized protein</fullName>
    </submittedName>
</protein>
<organism evidence="2 3">
    <name type="scientific">Nephila pilipes</name>
    <name type="common">Giant wood spider</name>
    <name type="synonym">Nephila maculata</name>
    <dbReference type="NCBI Taxonomy" id="299642"/>
    <lineage>
        <taxon>Eukaryota</taxon>
        <taxon>Metazoa</taxon>
        <taxon>Ecdysozoa</taxon>
        <taxon>Arthropoda</taxon>
        <taxon>Chelicerata</taxon>
        <taxon>Arachnida</taxon>
        <taxon>Araneae</taxon>
        <taxon>Araneomorphae</taxon>
        <taxon>Entelegynae</taxon>
        <taxon>Araneoidea</taxon>
        <taxon>Nephilidae</taxon>
        <taxon>Nephila</taxon>
    </lineage>
</organism>
<name>A0A8X6PDS9_NEPPI</name>
<evidence type="ECO:0000313" key="2">
    <source>
        <dbReference type="EMBL" id="GFT64871.1"/>
    </source>
</evidence>
<evidence type="ECO:0000256" key="1">
    <source>
        <dbReference type="SAM" id="MobiDB-lite"/>
    </source>
</evidence>
<accession>A0A8X6PDS9</accession>
<dbReference type="AlphaFoldDB" id="A0A8X6PDS9"/>
<sequence>MCVLRSRPPKQSLIERAVRTPLAQSGGSRLNKFLCARGLQRDPATRHMLDSLIRVSRRVRWRTDLLRRNSVCLSHPRGHRRGHRPRSEERVHGYPRLSSPQRNYK</sequence>
<gene>
    <name evidence="2" type="ORF">NPIL_82801</name>
</gene>
<dbReference type="Proteomes" id="UP000887013">
    <property type="component" value="Unassembled WGS sequence"/>
</dbReference>
<dbReference type="EMBL" id="BMAW01068505">
    <property type="protein sequence ID" value="GFT64871.1"/>
    <property type="molecule type" value="Genomic_DNA"/>
</dbReference>
<feature type="region of interest" description="Disordered" evidence="1">
    <location>
        <begin position="74"/>
        <end position="105"/>
    </location>
</feature>